<evidence type="ECO:0000259" key="1">
    <source>
        <dbReference type="Pfam" id="PF07734"/>
    </source>
</evidence>
<dbReference type="InterPro" id="IPR050796">
    <property type="entry name" value="SCF_F-box_component"/>
</dbReference>
<name>A0A2H5QCL6_CITUN</name>
<dbReference type="STRING" id="55188.A0A2H5QCL6"/>
<comment type="caution">
    <text evidence="2">The sequence shown here is derived from an EMBL/GenBank/DDBJ whole genome shotgun (WGS) entry which is preliminary data.</text>
</comment>
<dbReference type="InterPro" id="IPR006527">
    <property type="entry name" value="F-box-assoc_dom_typ1"/>
</dbReference>
<proteinExistence type="predicted"/>
<organism evidence="2 3">
    <name type="scientific">Citrus unshiu</name>
    <name type="common">Satsuma mandarin</name>
    <name type="synonym">Citrus nobilis var. unshiu</name>
    <dbReference type="NCBI Taxonomy" id="55188"/>
    <lineage>
        <taxon>Eukaryota</taxon>
        <taxon>Viridiplantae</taxon>
        <taxon>Streptophyta</taxon>
        <taxon>Embryophyta</taxon>
        <taxon>Tracheophyta</taxon>
        <taxon>Spermatophyta</taxon>
        <taxon>Magnoliopsida</taxon>
        <taxon>eudicotyledons</taxon>
        <taxon>Gunneridae</taxon>
        <taxon>Pentapetalae</taxon>
        <taxon>rosids</taxon>
        <taxon>malvids</taxon>
        <taxon>Sapindales</taxon>
        <taxon>Rutaceae</taxon>
        <taxon>Aurantioideae</taxon>
        <taxon>Citrus</taxon>
    </lineage>
</organism>
<dbReference type="PANTHER" id="PTHR31672:SF13">
    <property type="entry name" value="F-BOX PROTEIN CPR30-LIKE"/>
    <property type="match status" value="1"/>
</dbReference>
<keyword evidence="3" id="KW-1185">Reference proteome</keyword>
<reference evidence="2 3" key="1">
    <citation type="journal article" date="2017" name="Front. Genet.">
        <title>Draft sequencing of the heterozygous diploid genome of Satsuma (Citrus unshiu Marc.) using a hybrid assembly approach.</title>
        <authorList>
            <person name="Shimizu T."/>
            <person name="Tanizawa Y."/>
            <person name="Mochizuki T."/>
            <person name="Nagasaki H."/>
            <person name="Yoshioka T."/>
            <person name="Toyoda A."/>
            <person name="Fujiyama A."/>
            <person name="Kaminuma E."/>
            <person name="Nakamura Y."/>
        </authorList>
    </citation>
    <scope>NUCLEOTIDE SEQUENCE [LARGE SCALE GENOMIC DNA]</scope>
    <source>
        <strain evidence="3">cv. Miyagawa wase</strain>
    </source>
</reference>
<sequence length="345" mass="38694">MRIQKLASIALALDPRLPSLHQGRANAENPGLILHCDFPSSNELYSVNLEQYNNQITSINARLKSSISEYHIVGSSNGMLCIANALHSKPIFACNPFGRDFIELREPFNYPDQKVALGFCYHPTTEECKLHFSSNIIAQHALESGLGDDAWRSLGRPLIPWRVNPGPSQALLNGALHWLSKCHNQFPSRASPCSRILSFDLAEEKLKEIGRPSCGSLDCCSFHLVVLRGCLSAMMKEYIMEESWSKECVIRTYLTISIREKSRQFSEMLNILGRTIKVGCSLKNGEILLKNENGALVLYNPESKELKDVVIPGGQKSFRTIAHVESLFTVKEIQGCQNESFKLRR</sequence>
<gene>
    <name evidence="2" type="ORF">CUMW_216880</name>
</gene>
<protein>
    <recommendedName>
        <fullName evidence="1">F-box associated beta-propeller type 1 domain-containing protein</fullName>
    </recommendedName>
</protein>
<dbReference type="EMBL" id="BDQV01000301">
    <property type="protein sequence ID" value="GAY62322.1"/>
    <property type="molecule type" value="Genomic_DNA"/>
</dbReference>
<evidence type="ECO:0000313" key="3">
    <source>
        <dbReference type="Proteomes" id="UP000236630"/>
    </source>
</evidence>
<dbReference type="PANTHER" id="PTHR31672">
    <property type="entry name" value="BNACNNG10540D PROTEIN"/>
    <property type="match status" value="1"/>
</dbReference>
<dbReference type="NCBIfam" id="TIGR01640">
    <property type="entry name" value="F_box_assoc_1"/>
    <property type="match status" value="1"/>
</dbReference>
<dbReference type="AlphaFoldDB" id="A0A2H5QCL6"/>
<dbReference type="Proteomes" id="UP000236630">
    <property type="component" value="Unassembled WGS sequence"/>
</dbReference>
<evidence type="ECO:0000313" key="2">
    <source>
        <dbReference type="EMBL" id="GAY62322.1"/>
    </source>
</evidence>
<dbReference type="Pfam" id="PF07734">
    <property type="entry name" value="FBA_1"/>
    <property type="match status" value="1"/>
</dbReference>
<feature type="domain" description="F-box associated beta-propeller type 1" evidence="1">
    <location>
        <begin position="44"/>
        <end position="322"/>
    </location>
</feature>
<dbReference type="InterPro" id="IPR017451">
    <property type="entry name" value="F-box-assoc_interact_dom"/>
</dbReference>
<accession>A0A2H5QCL6</accession>